<dbReference type="GO" id="GO:0020037">
    <property type="term" value="F:heme binding"/>
    <property type="evidence" value="ECO:0007669"/>
    <property type="project" value="InterPro"/>
</dbReference>
<proteinExistence type="predicted"/>
<dbReference type="InterPro" id="IPR036396">
    <property type="entry name" value="Cyt_P450_sf"/>
</dbReference>
<name>A0AAD4BWW6_BOLED</name>
<reference evidence="1" key="2">
    <citation type="journal article" date="2020" name="Nat. Commun.">
        <title>Large-scale genome sequencing of mycorrhizal fungi provides insights into the early evolution of symbiotic traits.</title>
        <authorList>
            <person name="Miyauchi S."/>
            <person name="Kiss E."/>
            <person name="Kuo A."/>
            <person name="Drula E."/>
            <person name="Kohler A."/>
            <person name="Sanchez-Garcia M."/>
            <person name="Morin E."/>
            <person name="Andreopoulos B."/>
            <person name="Barry K.W."/>
            <person name="Bonito G."/>
            <person name="Buee M."/>
            <person name="Carver A."/>
            <person name="Chen C."/>
            <person name="Cichocki N."/>
            <person name="Clum A."/>
            <person name="Culley D."/>
            <person name="Crous P.W."/>
            <person name="Fauchery L."/>
            <person name="Girlanda M."/>
            <person name="Hayes R.D."/>
            <person name="Keri Z."/>
            <person name="LaButti K."/>
            <person name="Lipzen A."/>
            <person name="Lombard V."/>
            <person name="Magnuson J."/>
            <person name="Maillard F."/>
            <person name="Murat C."/>
            <person name="Nolan M."/>
            <person name="Ohm R.A."/>
            <person name="Pangilinan J."/>
            <person name="Pereira M.F."/>
            <person name="Perotto S."/>
            <person name="Peter M."/>
            <person name="Pfister S."/>
            <person name="Riley R."/>
            <person name="Sitrit Y."/>
            <person name="Stielow J.B."/>
            <person name="Szollosi G."/>
            <person name="Zifcakova L."/>
            <person name="Stursova M."/>
            <person name="Spatafora J.W."/>
            <person name="Tedersoo L."/>
            <person name="Vaario L.M."/>
            <person name="Yamada A."/>
            <person name="Yan M."/>
            <person name="Wang P."/>
            <person name="Xu J."/>
            <person name="Bruns T."/>
            <person name="Baldrian P."/>
            <person name="Vilgalys R."/>
            <person name="Dunand C."/>
            <person name="Henrissat B."/>
            <person name="Grigoriev I.V."/>
            <person name="Hibbett D."/>
            <person name="Nagy L.G."/>
            <person name="Martin F.M."/>
        </authorList>
    </citation>
    <scope>NUCLEOTIDE SEQUENCE</scope>
    <source>
        <strain evidence="1">BED1</strain>
    </source>
</reference>
<comment type="caution">
    <text evidence="1">The sequence shown here is derived from an EMBL/GenBank/DDBJ whole genome shotgun (WGS) entry which is preliminary data.</text>
</comment>
<reference evidence="1" key="1">
    <citation type="submission" date="2019-10" db="EMBL/GenBank/DDBJ databases">
        <authorList>
            <consortium name="DOE Joint Genome Institute"/>
            <person name="Kuo A."/>
            <person name="Miyauchi S."/>
            <person name="Kiss E."/>
            <person name="Drula E."/>
            <person name="Kohler A."/>
            <person name="Sanchez-Garcia M."/>
            <person name="Andreopoulos B."/>
            <person name="Barry K.W."/>
            <person name="Bonito G."/>
            <person name="Buee M."/>
            <person name="Carver A."/>
            <person name="Chen C."/>
            <person name="Cichocki N."/>
            <person name="Clum A."/>
            <person name="Culley D."/>
            <person name="Crous P.W."/>
            <person name="Fauchery L."/>
            <person name="Girlanda M."/>
            <person name="Hayes R."/>
            <person name="Keri Z."/>
            <person name="LaButti K."/>
            <person name="Lipzen A."/>
            <person name="Lombard V."/>
            <person name="Magnuson J."/>
            <person name="Maillard F."/>
            <person name="Morin E."/>
            <person name="Murat C."/>
            <person name="Nolan M."/>
            <person name="Ohm R."/>
            <person name="Pangilinan J."/>
            <person name="Pereira M."/>
            <person name="Perotto S."/>
            <person name="Peter M."/>
            <person name="Riley R."/>
            <person name="Sitrit Y."/>
            <person name="Stielow B."/>
            <person name="Szollosi G."/>
            <person name="Zifcakova L."/>
            <person name="Stursova M."/>
            <person name="Spatafora J.W."/>
            <person name="Tedersoo L."/>
            <person name="Vaario L.-M."/>
            <person name="Yamada A."/>
            <person name="Yan M."/>
            <person name="Wang P."/>
            <person name="Xu J."/>
            <person name="Bruns T."/>
            <person name="Baldrian P."/>
            <person name="Vilgalys R."/>
            <person name="Henrissat B."/>
            <person name="Grigoriev I.V."/>
            <person name="Hibbett D."/>
            <person name="Nagy L.G."/>
            <person name="Martin F.M."/>
        </authorList>
    </citation>
    <scope>NUCLEOTIDE SEQUENCE</scope>
    <source>
        <strain evidence="1">BED1</strain>
    </source>
</reference>
<protein>
    <recommendedName>
        <fullName evidence="3">Cytochrome P450</fullName>
    </recommendedName>
</protein>
<sequence length="135" mass="15909">MFNARRCNRIAQRAWLHININSLFSMGFSTVMLPYGDDWRLHRKLFLHAFPAESEARNREVYLRRARTLLANLLDIPEDFEAHIRRQPAVHRRPLWPIGWSSWTTTMITTTNKSTGSSPQLRHYLSTVLRHVVTI</sequence>
<accession>A0AAD4BWW6</accession>
<dbReference type="GO" id="GO:0016705">
    <property type="term" value="F:oxidoreductase activity, acting on paired donors, with incorporation or reduction of molecular oxygen"/>
    <property type="evidence" value="ECO:0007669"/>
    <property type="project" value="InterPro"/>
</dbReference>
<dbReference type="GO" id="GO:0004497">
    <property type="term" value="F:monooxygenase activity"/>
    <property type="evidence" value="ECO:0007669"/>
    <property type="project" value="InterPro"/>
</dbReference>
<dbReference type="EMBL" id="WHUW01000009">
    <property type="protein sequence ID" value="KAF8442292.1"/>
    <property type="molecule type" value="Genomic_DNA"/>
</dbReference>
<evidence type="ECO:0000313" key="1">
    <source>
        <dbReference type="EMBL" id="KAF8442292.1"/>
    </source>
</evidence>
<evidence type="ECO:0000313" key="2">
    <source>
        <dbReference type="Proteomes" id="UP001194468"/>
    </source>
</evidence>
<gene>
    <name evidence="1" type="ORF">L210DRAFT_3204191</name>
</gene>
<keyword evidence="2" id="KW-1185">Reference proteome</keyword>
<dbReference type="Proteomes" id="UP001194468">
    <property type="component" value="Unassembled WGS sequence"/>
</dbReference>
<dbReference type="SUPFAM" id="SSF48264">
    <property type="entry name" value="Cytochrome P450"/>
    <property type="match status" value="1"/>
</dbReference>
<organism evidence="1 2">
    <name type="scientific">Boletus edulis BED1</name>
    <dbReference type="NCBI Taxonomy" id="1328754"/>
    <lineage>
        <taxon>Eukaryota</taxon>
        <taxon>Fungi</taxon>
        <taxon>Dikarya</taxon>
        <taxon>Basidiomycota</taxon>
        <taxon>Agaricomycotina</taxon>
        <taxon>Agaricomycetes</taxon>
        <taxon>Agaricomycetidae</taxon>
        <taxon>Boletales</taxon>
        <taxon>Boletineae</taxon>
        <taxon>Boletaceae</taxon>
        <taxon>Boletoideae</taxon>
        <taxon>Boletus</taxon>
    </lineage>
</organism>
<evidence type="ECO:0008006" key="3">
    <source>
        <dbReference type="Google" id="ProtNLM"/>
    </source>
</evidence>
<dbReference type="AlphaFoldDB" id="A0AAD4BWW6"/>
<dbReference type="GO" id="GO:0005506">
    <property type="term" value="F:iron ion binding"/>
    <property type="evidence" value="ECO:0007669"/>
    <property type="project" value="InterPro"/>
</dbReference>